<protein>
    <submittedName>
        <fullName evidence="6">Thiol-disulfide isomerase or thioredoxin</fullName>
    </submittedName>
</protein>
<dbReference type="GO" id="GO:0017004">
    <property type="term" value="P:cytochrome complex assembly"/>
    <property type="evidence" value="ECO:0007669"/>
    <property type="project" value="UniProtKB-KW"/>
</dbReference>
<dbReference type="GO" id="GO:0016491">
    <property type="term" value="F:oxidoreductase activity"/>
    <property type="evidence" value="ECO:0007669"/>
    <property type="project" value="InterPro"/>
</dbReference>
<evidence type="ECO:0000313" key="6">
    <source>
        <dbReference type="EMBL" id="SDE94620.1"/>
    </source>
</evidence>
<dbReference type="InterPro" id="IPR036249">
    <property type="entry name" value="Thioredoxin-like_sf"/>
</dbReference>
<reference evidence="6 7" key="1">
    <citation type="submission" date="2016-10" db="EMBL/GenBank/DDBJ databases">
        <authorList>
            <person name="de Groot N.N."/>
        </authorList>
    </citation>
    <scope>NUCLEOTIDE SEQUENCE [LARGE SCALE GENOMIC DNA]</scope>
    <source>
        <strain evidence="6 7">47C3B</strain>
    </source>
</reference>
<dbReference type="InterPro" id="IPR050553">
    <property type="entry name" value="Thioredoxin_ResA/DsbE_sf"/>
</dbReference>
<keyword evidence="7" id="KW-1185">Reference proteome</keyword>
<accession>A0A1G7H2H1</accession>
<feature type="signal peptide" evidence="4">
    <location>
        <begin position="1"/>
        <end position="21"/>
    </location>
</feature>
<organism evidence="6 7">
    <name type="scientific">Mucilaginibacter pineti</name>
    <dbReference type="NCBI Taxonomy" id="1391627"/>
    <lineage>
        <taxon>Bacteria</taxon>
        <taxon>Pseudomonadati</taxon>
        <taxon>Bacteroidota</taxon>
        <taxon>Sphingobacteriia</taxon>
        <taxon>Sphingobacteriales</taxon>
        <taxon>Sphingobacteriaceae</taxon>
        <taxon>Mucilaginibacter</taxon>
    </lineage>
</organism>
<dbReference type="OrthoDB" id="1118217at2"/>
<comment type="subcellular location">
    <subcellularLocation>
        <location evidence="1">Cell envelope</location>
    </subcellularLocation>
</comment>
<dbReference type="InterPro" id="IPR017937">
    <property type="entry name" value="Thioredoxin_CS"/>
</dbReference>
<keyword evidence="3" id="KW-0676">Redox-active center</keyword>
<dbReference type="GO" id="GO:0030313">
    <property type="term" value="C:cell envelope"/>
    <property type="evidence" value="ECO:0007669"/>
    <property type="project" value="UniProtKB-SubCell"/>
</dbReference>
<evidence type="ECO:0000259" key="5">
    <source>
        <dbReference type="Pfam" id="PF08534"/>
    </source>
</evidence>
<keyword evidence="2" id="KW-0201">Cytochrome c-type biogenesis</keyword>
<dbReference type="PANTHER" id="PTHR42852">
    <property type="entry name" value="THIOL:DISULFIDE INTERCHANGE PROTEIN DSBE"/>
    <property type="match status" value="1"/>
</dbReference>
<dbReference type="Proteomes" id="UP000199072">
    <property type="component" value="Unassembled WGS sequence"/>
</dbReference>
<keyword evidence="4" id="KW-0732">Signal</keyword>
<dbReference type="PROSITE" id="PS00194">
    <property type="entry name" value="THIOREDOXIN_1"/>
    <property type="match status" value="1"/>
</dbReference>
<dbReference type="CDD" id="cd02966">
    <property type="entry name" value="TlpA_like_family"/>
    <property type="match status" value="1"/>
</dbReference>
<evidence type="ECO:0000256" key="3">
    <source>
        <dbReference type="ARBA" id="ARBA00023284"/>
    </source>
</evidence>
<dbReference type="EMBL" id="FNAI01000011">
    <property type="protein sequence ID" value="SDE94620.1"/>
    <property type="molecule type" value="Genomic_DNA"/>
</dbReference>
<dbReference type="RefSeq" id="WP_091152330.1">
    <property type="nucleotide sequence ID" value="NZ_FNAI01000011.1"/>
</dbReference>
<evidence type="ECO:0000256" key="2">
    <source>
        <dbReference type="ARBA" id="ARBA00022748"/>
    </source>
</evidence>
<name>A0A1G7H2H1_9SPHI</name>
<dbReference type="Gene3D" id="3.40.30.10">
    <property type="entry name" value="Glutaredoxin"/>
    <property type="match status" value="1"/>
</dbReference>
<proteinExistence type="predicted"/>
<dbReference type="PANTHER" id="PTHR42852:SF13">
    <property type="entry name" value="PROTEIN DIPZ"/>
    <property type="match status" value="1"/>
</dbReference>
<dbReference type="GO" id="GO:0016853">
    <property type="term" value="F:isomerase activity"/>
    <property type="evidence" value="ECO:0007669"/>
    <property type="project" value="UniProtKB-KW"/>
</dbReference>
<dbReference type="Pfam" id="PF08534">
    <property type="entry name" value="Redoxin"/>
    <property type="match status" value="1"/>
</dbReference>
<feature type="domain" description="Redoxin" evidence="5">
    <location>
        <begin position="53"/>
        <end position="124"/>
    </location>
</feature>
<dbReference type="AlphaFoldDB" id="A0A1G7H2H1"/>
<dbReference type="InterPro" id="IPR013740">
    <property type="entry name" value="Redoxin"/>
</dbReference>
<evidence type="ECO:0000313" key="7">
    <source>
        <dbReference type="Proteomes" id="UP000199072"/>
    </source>
</evidence>
<gene>
    <name evidence="6" type="ORF">SAMN05216464_11130</name>
</gene>
<dbReference type="SUPFAM" id="SSF52833">
    <property type="entry name" value="Thioredoxin-like"/>
    <property type="match status" value="1"/>
</dbReference>
<evidence type="ECO:0000256" key="4">
    <source>
        <dbReference type="SAM" id="SignalP"/>
    </source>
</evidence>
<keyword evidence="6" id="KW-0413">Isomerase</keyword>
<sequence>MKKIILFIVLAALCLNFTAQGQFYKPSPVTIHINETLPETFYQKAHQAVNTRTGKLTTIQLKQFKDKLIILDFWATWCGPCVYSLNKLDSIKMAMNGADFIVVPVTYQSEKEAKTEFNRYKWDFTSIIGDTILAQIFPHSGIPHQVWIRSGKVIAFPKSDYATKENILNAIAGKPIKVIQNIQDNALNPLMPLFTKGNGETGLYFKGNDAVIARYLPNYDTQTLTYLTLADTTVLYCCNLSLSELFFQAFRQDIFPAFGIDNGVEWNISPALQARFLNKPHPSLNGEYKQDSIYLAWRKKNNYGYNLRYPKPINEHQALRMMQQDLNHFFGLYLNLEAKIKAGPKHIYAVLRLKGAKTETEGLLKSKSDSGGVDHHGDRYRYKNLLFGQHFLGRLSSSQLSPKLTIREVIDSTGIDPNFRVDFDFAKSIKGNLDKAQKELSRYGLYLTIEKEQVPVLEIRDKNIAPSGKTEFQNKK</sequence>
<evidence type="ECO:0000256" key="1">
    <source>
        <dbReference type="ARBA" id="ARBA00004196"/>
    </source>
</evidence>
<dbReference type="STRING" id="1391627.SAMN05216464_11130"/>
<feature type="chain" id="PRO_5011506412" evidence="4">
    <location>
        <begin position="22"/>
        <end position="476"/>
    </location>
</feature>